<reference evidence="1" key="1">
    <citation type="journal article" date="2020" name="mSystems">
        <title>Genome- and Community-Level Interaction Insights into Carbon Utilization and Element Cycling Functions of Hydrothermarchaeota in Hydrothermal Sediment.</title>
        <authorList>
            <person name="Zhou Z."/>
            <person name="Liu Y."/>
            <person name="Xu W."/>
            <person name="Pan J."/>
            <person name="Luo Z.H."/>
            <person name="Li M."/>
        </authorList>
    </citation>
    <scope>NUCLEOTIDE SEQUENCE [LARGE SCALE GENOMIC DNA]</scope>
    <source>
        <strain evidence="1">SpSt-783</strain>
    </source>
</reference>
<gene>
    <name evidence="1" type="ORF">ENV70_04305</name>
</gene>
<name>A0A7C6EI57_UNCW3</name>
<evidence type="ECO:0000313" key="1">
    <source>
        <dbReference type="EMBL" id="HHS62822.1"/>
    </source>
</evidence>
<evidence type="ECO:0008006" key="2">
    <source>
        <dbReference type="Google" id="ProtNLM"/>
    </source>
</evidence>
<dbReference type="AlphaFoldDB" id="A0A7C6EI57"/>
<organism evidence="1">
    <name type="scientific">candidate division WOR-3 bacterium</name>
    <dbReference type="NCBI Taxonomy" id="2052148"/>
    <lineage>
        <taxon>Bacteria</taxon>
        <taxon>Bacteria division WOR-3</taxon>
    </lineage>
</organism>
<comment type="caution">
    <text evidence="1">The sequence shown here is derived from an EMBL/GenBank/DDBJ whole genome shotgun (WGS) entry which is preliminary data.</text>
</comment>
<proteinExistence type="predicted"/>
<protein>
    <recommendedName>
        <fullName evidence="2">Lipoprotein</fullName>
    </recommendedName>
</protein>
<accession>A0A7C6EI57</accession>
<dbReference type="EMBL" id="DTHJ01000088">
    <property type="protein sequence ID" value="HHS62822.1"/>
    <property type="molecule type" value="Genomic_DNA"/>
</dbReference>
<dbReference type="PROSITE" id="PS51257">
    <property type="entry name" value="PROKAR_LIPOPROTEIN"/>
    <property type="match status" value="1"/>
</dbReference>
<sequence length="271" mass="30304">MKKLLCVLALVVLLFIGCGGGERASIMGNVSFYWDYYNPDSLVKAAYLDGYKYNGFKFIPVVTINGDTLPMDGFQYTPTDFMYYGDITNIDNGDKCEFFVDYGEGKGEATDTMPGTFRITSPDTTYVLHKGNNLSISWSSATGAGWYWVDVRIDYLYIDTAGSWEEFELNLDTIIEGTSLTLNASRVFPGYVDTIISGDGEINVEAVNGPMVKPGQKGNIEGDAVGFFWCRYETKEVWFGIEQIATRPEKDHSAEIRKKHLELLRKFASGN</sequence>